<protein>
    <recommendedName>
        <fullName evidence="1">Retrovirus-related Pol polyprotein from transposon TNT 1-94-like beta-barrel domain-containing protein</fullName>
    </recommendedName>
</protein>
<dbReference type="EMBL" id="JBFOLK010000012">
    <property type="protein sequence ID" value="KAL2472332.1"/>
    <property type="molecule type" value="Genomic_DNA"/>
</dbReference>
<dbReference type="Proteomes" id="UP001604336">
    <property type="component" value="Unassembled WGS sequence"/>
</dbReference>
<gene>
    <name evidence="2" type="ORF">Adt_40468</name>
</gene>
<evidence type="ECO:0000313" key="2">
    <source>
        <dbReference type="EMBL" id="KAL2472332.1"/>
    </source>
</evidence>
<feature type="domain" description="Retrovirus-related Pol polyprotein from transposon TNT 1-94-like beta-barrel" evidence="1">
    <location>
        <begin position="3"/>
        <end position="50"/>
    </location>
</feature>
<reference evidence="3" key="1">
    <citation type="submission" date="2024-07" db="EMBL/GenBank/DDBJ databases">
        <title>Two chromosome-level genome assemblies of Korean endemic species Abeliophyllum distichum and Forsythia ovata (Oleaceae).</title>
        <authorList>
            <person name="Jang H."/>
        </authorList>
    </citation>
    <scope>NUCLEOTIDE SEQUENCE [LARGE SCALE GENOMIC DNA]</scope>
</reference>
<keyword evidence="3" id="KW-1185">Reference proteome</keyword>
<accession>A0ABD1Q843</accession>
<sequence length="133" mass="14951">MIVGNGTLLQISHVGYKEFNIESDKSLVLKKLLHVPRIQKNLMSVSKLTTDNNVSVEFFPNGCVVKDLPTNKALVQRKLEDGLYQLNLPNSRPPNTSSFNHHQSNITHNLLNTSLNHTTNSTSHNFMEAQTEI</sequence>
<name>A0ABD1Q843_9LAMI</name>
<proteinExistence type="predicted"/>
<dbReference type="AlphaFoldDB" id="A0ABD1Q843"/>
<evidence type="ECO:0000313" key="3">
    <source>
        <dbReference type="Proteomes" id="UP001604336"/>
    </source>
</evidence>
<dbReference type="InterPro" id="IPR054722">
    <property type="entry name" value="PolX-like_BBD"/>
</dbReference>
<comment type="caution">
    <text evidence="2">The sequence shown here is derived from an EMBL/GenBank/DDBJ whole genome shotgun (WGS) entry which is preliminary data.</text>
</comment>
<organism evidence="2 3">
    <name type="scientific">Abeliophyllum distichum</name>
    <dbReference type="NCBI Taxonomy" id="126358"/>
    <lineage>
        <taxon>Eukaryota</taxon>
        <taxon>Viridiplantae</taxon>
        <taxon>Streptophyta</taxon>
        <taxon>Embryophyta</taxon>
        <taxon>Tracheophyta</taxon>
        <taxon>Spermatophyta</taxon>
        <taxon>Magnoliopsida</taxon>
        <taxon>eudicotyledons</taxon>
        <taxon>Gunneridae</taxon>
        <taxon>Pentapetalae</taxon>
        <taxon>asterids</taxon>
        <taxon>lamiids</taxon>
        <taxon>Lamiales</taxon>
        <taxon>Oleaceae</taxon>
        <taxon>Forsythieae</taxon>
        <taxon>Abeliophyllum</taxon>
    </lineage>
</organism>
<dbReference type="Pfam" id="PF22936">
    <property type="entry name" value="Pol_BBD"/>
    <property type="match status" value="1"/>
</dbReference>
<evidence type="ECO:0000259" key="1">
    <source>
        <dbReference type="Pfam" id="PF22936"/>
    </source>
</evidence>